<dbReference type="Pfam" id="PF05635">
    <property type="entry name" value="23S_rRNA_IVP"/>
    <property type="match status" value="1"/>
</dbReference>
<gene>
    <name evidence="1" type="ORF">DI598_05465</name>
</gene>
<dbReference type="PANTHER" id="PTHR38471">
    <property type="entry name" value="FOUR HELIX BUNDLE PROTEIN"/>
    <property type="match status" value="1"/>
</dbReference>
<dbReference type="InterPro" id="IPR036583">
    <property type="entry name" value="23S_rRNA_IVS_sf"/>
</dbReference>
<organism evidence="1 2">
    <name type="scientific">Pseudopedobacter saltans</name>
    <dbReference type="NCBI Taxonomy" id="151895"/>
    <lineage>
        <taxon>Bacteria</taxon>
        <taxon>Pseudomonadati</taxon>
        <taxon>Bacteroidota</taxon>
        <taxon>Sphingobacteriia</taxon>
        <taxon>Sphingobacteriales</taxon>
        <taxon>Sphingobacteriaceae</taxon>
        <taxon>Pseudopedobacter</taxon>
    </lineage>
</organism>
<evidence type="ECO:0000313" key="1">
    <source>
        <dbReference type="EMBL" id="PZP50499.1"/>
    </source>
</evidence>
<sequence length="121" mass="13959">MRNYKNYQVWQKSHELCLLIYKEIITQFPKEETFALASQLRRAAYSVPLNIVEGCGRNSDKDFVHFLDIALGSAHETEYCILLSRDLGYISLGDFEKINNATNEVKAMLIKLIKSIRNESI</sequence>
<accession>A0A2W5H9U4</accession>
<evidence type="ECO:0000313" key="2">
    <source>
        <dbReference type="Proteomes" id="UP000249645"/>
    </source>
</evidence>
<dbReference type="AlphaFoldDB" id="A0A2W5H9U4"/>
<dbReference type="CDD" id="cd16377">
    <property type="entry name" value="23S_rRNA_IVP_like"/>
    <property type="match status" value="1"/>
</dbReference>
<dbReference type="PANTHER" id="PTHR38471:SF2">
    <property type="entry name" value="FOUR HELIX BUNDLE PROTEIN"/>
    <property type="match status" value="1"/>
</dbReference>
<dbReference type="EMBL" id="QFOI01000065">
    <property type="protein sequence ID" value="PZP50499.1"/>
    <property type="molecule type" value="Genomic_DNA"/>
</dbReference>
<dbReference type="Proteomes" id="UP000249645">
    <property type="component" value="Unassembled WGS sequence"/>
</dbReference>
<proteinExistence type="predicted"/>
<comment type="caution">
    <text evidence="1">The sequence shown here is derived from an EMBL/GenBank/DDBJ whole genome shotgun (WGS) entry which is preliminary data.</text>
</comment>
<name>A0A2W5H9U4_9SPHI</name>
<dbReference type="Gene3D" id="1.20.1440.60">
    <property type="entry name" value="23S rRNA-intervening sequence"/>
    <property type="match status" value="1"/>
</dbReference>
<dbReference type="NCBIfam" id="TIGR02436">
    <property type="entry name" value="four helix bundle protein"/>
    <property type="match status" value="1"/>
</dbReference>
<dbReference type="InterPro" id="IPR012657">
    <property type="entry name" value="23S_rRNA-intervening_sequence"/>
</dbReference>
<reference evidence="1 2" key="1">
    <citation type="submission" date="2017-11" db="EMBL/GenBank/DDBJ databases">
        <title>Infants hospitalized years apart are colonized by the same room-sourced microbial strains.</title>
        <authorList>
            <person name="Brooks B."/>
            <person name="Olm M.R."/>
            <person name="Firek B.A."/>
            <person name="Baker R."/>
            <person name="Thomas B.C."/>
            <person name="Morowitz M.J."/>
            <person name="Banfield J.F."/>
        </authorList>
    </citation>
    <scope>NUCLEOTIDE SEQUENCE [LARGE SCALE GENOMIC DNA]</scope>
    <source>
        <strain evidence="1">S2_009_000_R2_76</strain>
    </source>
</reference>
<dbReference type="SUPFAM" id="SSF158446">
    <property type="entry name" value="IVS-encoded protein-like"/>
    <property type="match status" value="1"/>
</dbReference>
<protein>
    <submittedName>
        <fullName evidence="1">Four helix bundle protein</fullName>
    </submittedName>
</protein>